<evidence type="ECO:0000313" key="8">
    <source>
        <dbReference type="EMBL" id="CAB4564014.1"/>
    </source>
</evidence>
<accession>A0A6J6DLE0</accession>
<evidence type="ECO:0000256" key="2">
    <source>
        <dbReference type="ARBA" id="ARBA00005638"/>
    </source>
</evidence>
<dbReference type="Gene3D" id="3.40.190.10">
    <property type="entry name" value="Periplasmic binding protein-like II"/>
    <property type="match status" value="2"/>
</dbReference>
<keyword evidence="4" id="KW-0808">Transferase</keyword>
<protein>
    <recommendedName>
        <fullName evidence="3">hydroxymethylbilane synthase</fullName>
        <ecNumber evidence="3">2.5.1.61</ecNumber>
    </recommendedName>
</protein>
<dbReference type="FunFam" id="3.40.190.10:FF:000005">
    <property type="entry name" value="Porphobilinogen deaminase"/>
    <property type="match status" value="1"/>
</dbReference>
<name>A0A6J6DLE0_9ZZZZ</name>
<dbReference type="Gene3D" id="3.30.160.40">
    <property type="entry name" value="Porphobilinogen deaminase, C-terminal domain"/>
    <property type="match status" value="1"/>
</dbReference>
<dbReference type="GO" id="GO:0004418">
    <property type="term" value="F:hydroxymethylbilane synthase activity"/>
    <property type="evidence" value="ECO:0007669"/>
    <property type="project" value="UniProtKB-EC"/>
</dbReference>
<evidence type="ECO:0000256" key="3">
    <source>
        <dbReference type="ARBA" id="ARBA00012655"/>
    </source>
</evidence>
<dbReference type="SUPFAM" id="SSF53850">
    <property type="entry name" value="Periplasmic binding protein-like II"/>
    <property type="match status" value="1"/>
</dbReference>
<reference evidence="8" key="1">
    <citation type="submission" date="2020-05" db="EMBL/GenBank/DDBJ databases">
        <authorList>
            <person name="Chiriac C."/>
            <person name="Salcher M."/>
            <person name="Ghai R."/>
            <person name="Kavagutti S V."/>
        </authorList>
    </citation>
    <scope>NUCLEOTIDE SEQUENCE</scope>
</reference>
<feature type="domain" description="Porphobilinogen deaminase C-terminal" evidence="7">
    <location>
        <begin position="232"/>
        <end position="301"/>
    </location>
</feature>
<dbReference type="NCBIfam" id="TIGR00212">
    <property type="entry name" value="hemC"/>
    <property type="match status" value="1"/>
</dbReference>
<evidence type="ECO:0000259" key="6">
    <source>
        <dbReference type="Pfam" id="PF01379"/>
    </source>
</evidence>
<evidence type="ECO:0000256" key="5">
    <source>
        <dbReference type="ARBA" id="ARBA00023244"/>
    </source>
</evidence>
<dbReference type="PANTHER" id="PTHR11557">
    <property type="entry name" value="PORPHOBILINOGEN DEAMINASE"/>
    <property type="match status" value="1"/>
</dbReference>
<dbReference type="InterPro" id="IPR036803">
    <property type="entry name" value="Porphobilinogen_deaminase_C_sf"/>
</dbReference>
<comment type="cofactor">
    <cofactor evidence="1">
        <name>dipyrromethane</name>
        <dbReference type="ChEBI" id="CHEBI:60342"/>
    </cofactor>
</comment>
<evidence type="ECO:0000259" key="7">
    <source>
        <dbReference type="Pfam" id="PF03900"/>
    </source>
</evidence>
<dbReference type="GO" id="GO:0005737">
    <property type="term" value="C:cytoplasm"/>
    <property type="evidence" value="ECO:0007669"/>
    <property type="project" value="TreeGrafter"/>
</dbReference>
<evidence type="ECO:0000256" key="1">
    <source>
        <dbReference type="ARBA" id="ARBA00001916"/>
    </source>
</evidence>
<feature type="domain" description="Porphobilinogen deaminase N-terminal" evidence="6">
    <location>
        <begin position="11"/>
        <end position="219"/>
    </location>
</feature>
<dbReference type="PANTHER" id="PTHR11557:SF0">
    <property type="entry name" value="PORPHOBILINOGEN DEAMINASE"/>
    <property type="match status" value="1"/>
</dbReference>
<dbReference type="EMBL" id="CAEZSU010000232">
    <property type="protein sequence ID" value="CAB4564014.1"/>
    <property type="molecule type" value="Genomic_DNA"/>
</dbReference>
<dbReference type="PIRSF" id="PIRSF001438">
    <property type="entry name" value="4pyrrol_synth_OHMeBilane_synth"/>
    <property type="match status" value="1"/>
</dbReference>
<dbReference type="HAMAP" id="MF_00260">
    <property type="entry name" value="Porphobil_deam"/>
    <property type="match status" value="1"/>
</dbReference>
<keyword evidence="5" id="KW-0627">Porphyrin biosynthesis</keyword>
<dbReference type="InterPro" id="IPR000860">
    <property type="entry name" value="HemC"/>
</dbReference>
<dbReference type="EC" id="2.5.1.61" evidence="3"/>
<gene>
    <name evidence="8" type="ORF">UFOPK1495_01672</name>
</gene>
<dbReference type="InterPro" id="IPR022418">
    <property type="entry name" value="Porphobilinogen_deaminase_C"/>
</dbReference>
<dbReference type="GO" id="GO:0006783">
    <property type="term" value="P:heme biosynthetic process"/>
    <property type="evidence" value="ECO:0007669"/>
    <property type="project" value="TreeGrafter"/>
</dbReference>
<proteinExistence type="inferred from homology"/>
<dbReference type="PRINTS" id="PR00151">
    <property type="entry name" value="PORPHBDMNASE"/>
</dbReference>
<dbReference type="InterPro" id="IPR022417">
    <property type="entry name" value="Porphobilin_deaminase_N"/>
</dbReference>
<comment type="similarity">
    <text evidence="2">Belongs to the HMBS family.</text>
</comment>
<evidence type="ECO:0000256" key="4">
    <source>
        <dbReference type="ARBA" id="ARBA00022679"/>
    </source>
</evidence>
<dbReference type="AlphaFoldDB" id="A0A6J6DLE0"/>
<organism evidence="8">
    <name type="scientific">freshwater metagenome</name>
    <dbReference type="NCBI Taxonomy" id="449393"/>
    <lineage>
        <taxon>unclassified sequences</taxon>
        <taxon>metagenomes</taxon>
        <taxon>ecological metagenomes</taxon>
    </lineage>
</organism>
<dbReference type="SUPFAM" id="SSF54782">
    <property type="entry name" value="Porphobilinogen deaminase (hydroxymethylbilane synthase), C-terminal domain"/>
    <property type="match status" value="1"/>
</dbReference>
<dbReference type="Pfam" id="PF01379">
    <property type="entry name" value="Porphobil_deam"/>
    <property type="match status" value="1"/>
</dbReference>
<dbReference type="Pfam" id="PF03900">
    <property type="entry name" value="Porphobil_deamC"/>
    <property type="match status" value="1"/>
</dbReference>
<sequence>MTGGGPDAVTLRLATRGSALALWQADHVTTLLHEAAAAAGRSVLVEKVIVETMADQRLDIPIDAMGGKGVFVKEIQAAVLDGRADLAVHSGKDLPALTPQELVIAAVPERGDVRDVLVGSTVDGLPQGGHVATGSIRRKAQLASLRPDLVFSGLRGNIATRLEKADGFDAIVMAAAAIERLGISLNDRVVEVLEPSVMLPQVAQGALVIECRVDDTATRELLSALNHAPSRQCVDAERAFLAELGGDCDLPVGAYAVIDGDGLRIDALVAAPDGTTVLRDSRRCTVAEGEATGRAMARYLLDDAGGSALLGR</sequence>